<dbReference type="SUPFAM" id="SSF56112">
    <property type="entry name" value="Protein kinase-like (PK-like)"/>
    <property type="match status" value="1"/>
</dbReference>
<evidence type="ECO:0000256" key="2">
    <source>
        <dbReference type="ARBA" id="ARBA00022527"/>
    </source>
</evidence>
<dbReference type="Proteomes" id="UP001152747">
    <property type="component" value="Unassembled WGS sequence"/>
</dbReference>
<keyword evidence="7" id="KW-0067">ATP-binding</keyword>
<dbReference type="SMART" id="SM00090">
    <property type="entry name" value="RIO"/>
    <property type="match status" value="1"/>
</dbReference>
<dbReference type="InterPro" id="IPR018934">
    <property type="entry name" value="RIO_dom"/>
</dbReference>
<name>A0A9P1IJL6_9PELO</name>
<dbReference type="EC" id="2.7.11.1" evidence="11"/>
<dbReference type="GO" id="GO:0046872">
    <property type="term" value="F:metal ion binding"/>
    <property type="evidence" value="ECO:0007669"/>
    <property type="project" value="UniProtKB-UniRule"/>
</dbReference>
<feature type="region of interest" description="Disordered" evidence="12">
    <location>
        <begin position="488"/>
        <end position="511"/>
    </location>
</feature>
<evidence type="ECO:0000256" key="4">
    <source>
        <dbReference type="ARBA" id="ARBA00022723"/>
    </source>
</evidence>
<keyword evidence="2 11" id="KW-0723">Serine/threonine-protein kinase</keyword>
<evidence type="ECO:0000256" key="9">
    <source>
        <dbReference type="ARBA" id="ARBA00047899"/>
    </source>
</evidence>
<evidence type="ECO:0000256" key="3">
    <source>
        <dbReference type="ARBA" id="ARBA00022679"/>
    </source>
</evidence>
<evidence type="ECO:0000256" key="6">
    <source>
        <dbReference type="ARBA" id="ARBA00022777"/>
    </source>
</evidence>
<keyword evidence="3 11" id="KW-0808">Transferase</keyword>
<dbReference type="GO" id="GO:0004674">
    <property type="term" value="F:protein serine/threonine kinase activity"/>
    <property type="evidence" value="ECO:0007669"/>
    <property type="project" value="UniProtKB-UniRule"/>
</dbReference>
<dbReference type="GO" id="GO:0005524">
    <property type="term" value="F:ATP binding"/>
    <property type="evidence" value="ECO:0007669"/>
    <property type="project" value="UniProtKB-UniRule"/>
</dbReference>
<dbReference type="InterPro" id="IPR017406">
    <property type="entry name" value="Ser/Thr_kinase_Rio3"/>
</dbReference>
<comment type="catalytic activity">
    <reaction evidence="10 11">
        <text>L-seryl-[protein] + ATP = O-phospho-L-seryl-[protein] + ADP + H(+)</text>
        <dbReference type="Rhea" id="RHEA:17989"/>
        <dbReference type="Rhea" id="RHEA-COMP:9863"/>
        <dbReference type="Rhea" id="RHEA-COMP:11604"/>
        <dbReference type="ChEBI" id="CHEBI:15378"/>
        <dbReference type="ChEBI" id="CHEBI:29999"/>
        <dbReference type="ChEBI" id="CHEBI:30616"/>
        <dbReference type="ChEBI" id="CHEBI:83421"/>
        <dbReference type="ChEBI" id="CHEBI:456216"/>
        <dbReference type="EC" id="2.7.11.1"/>
    </reaction>
</comment>
<comment type="catalytic activity">
    <reaction evidence="9 11">
        <text>L-threonyl-[protein] + ATP = O-phospho-L-threonyl-[protein] + ADP + H(+)</text>
        <dbReference type="Rhea" id="RHEA:46608"/>
        <dbReference type="Rhea" id="RHEA-COMP:11060"/>
        <dbReference type="Rhea" id="RHEA-COMP:11605"/>
        <dbReference type="ChEBI" id="CHEBI:15378"/>
        <dbReference type="ChEBI" id="CHEBI:30013"/>
        <dbReference type="ChEBI" id="CHEBI:30616"/>
        <dbReference type="ChEBI" id="CHEBI:61977"/>
        <dbReference type="ChEBI" id="CHEBI:456216"/>
        <dbReference type="EC" id="2.7.11.1"/>
    </reaction>
</comment>
<dbReference type="Gene3D" id="1.10.510.10">
    <property type="entry name" value="Transferase(Phosphotransferase) domain 1"/>
    <property type="match status" value="1"/>
</dbReference>
<comment type="similarity">
    <text evidence="1 11">Belongs to the protein kinase superfamily. RIO-type Ser/Thr kinase family.</text>
</comment>
<feature type="compositionally biased region" description="Basic and acidic residues" evidence="12">
    <location>
        <begin position="488"/>
        <end position="500"/>
    </location>
</feature>
<organism evidence="14 15">
    <name type="scientific">Caenorhabditis angaria</name>
    <dbReference type="NCBI Taxonomy" id="860376"/>
    <lineage>
        <taxon>Eukaryota</taxon>
        <taxon>Metazoa</taxon>
        <taxon>Ecdysozoa</taxon>
        <taxon>Nematoda</taxon>
        <taxon>Chromadorea</taxon>
        <taxon>Rhabditida</taxon>
        <taxon>Rhabditina</taxon>
        <taxon>Rhabditomorpha</taxon>
        <taxon>Rhabditoidea</taxon>
        <taxon>Rhabditidae</taxon>
        <taxon>Peloderinae</taxon>
        <taxon>Caenorhabditis</taxon>
    </lineage>
</organism>
<evidence type="ECO:0000256" key="7">
    <source>
        <dbReference type="ARBA" id="ARBA00022840"/>
    </source>
</evidence>
<evidence type="ECO:0000256" key="12">
    <source>
        <dbReference type="SAM" id="MobiDB-lite"/>
    </source>
</evidence>
<evidence type="ECO:0000256" key="10">
    <source>
        <dbReference type="ARBA" id="ARBA00048679"/>
    </source>
</evidence>
<dbReference type="PIRSF" id="PIRSF038146">
    <property type="entry name" value="Ser/Thr_PK_RIO3"/>
    <property type="match status" value="1"/>
</dbReference>
<evidence type="ECO:0000256" key="11">
    <source>
        <dbReference type="PIRNR" id="PIRNR038146"/>
    </source>
</evidence>
<accession>A0A9P1IJL6</accession>
<keyword evidence="8 11" id="KW-0460">Magnesium</keyword>
<dbReference type="Gene3D" id="3.30.200.20">
    <property type="entry name" value="Phosphorylase Kinase, domain 1"/>
    <property type="match status" value="1"/>
</dbReference>
<keyword evidence="4 11" id="KW-0479">Metal-binding</keyword>
<feature type="compositionally biased region" description="Basic and acidic residues" evidence="12">
    <location>
        <begin position="161"/>
        <end position="172"/>
    </location>
</feature>
<evidence type="ECO:0000313" key="15">
    <source>
        <dbReference type="Proteomes" id="UP001152747"/>
    </source>
</evidence>
<evidence type="ECO:0000259" key="13">
    <source>
        <dbReference type="SMART" id="SM00090"/>
    </source>
</evidence>
<dbReference type="InterPro" id="IPR000687">
    <property type="entry name" value="RIO_kinase"/>
</dbReference>
<evidence type="ECO:0000256" key="1">
    <source>
        <dbReference type="ARBA" id="ARBA00009196"/>
    </source>
</evidence>
<keyword evidence="15" id="KW-1185">Reference proteome</keyword>
<keyword evidence="5 11" id="KW-0547">Nucleotide-binding</keyword>
<feature type="domain" description="RIO kinase" evidence="13">
    <location>
        <begin position="217"/>
        <end position="454"/>
    </location>
</feature>
<feature type="region of interest" description="Disordered" evidence="12">
    <location>
        <begin position="148"/>
        <end position="172"/>
    </location>
</feature>
<dbReference type="AlphaFoldDB" id="A0A9P1IJL6"/>
<dbReference type="InterPro" id="IPR011009">
    <property type="entry name" value="Kinase-like_dom_sf"/>
</dbReference>
<dbReference type="PANTHER" id="PTHR45723">
    <property type="entry name" value="SERINE/THREONINE-PROTEIN KINASE RIO1"/>
    <property type="match status" value="1"/>
</dbReference>
<dbReference type="Pfam" id="PF01163">
    <property type="entry name" value="RIO1"/>
    <property type="match status" value="1"/>
</dbReference>
<dbReference type="InterPro" id="IPR051272">
    <property type="entry name" value="RIO-type_Ser/Thr_kinase"/>
</dbReference>
<reference evidence="14" key="1">
    <citation type="submission" date="2022-11" db="EMBL/GenBank/DDBJ databases">
        <authorList>
            <person name="Kikuchi T."/>
        </authorList>
    </citation>
    <scope>NUCLEOTIDE SEQUENCE</scope>
    <source>
        <strain evidence="14">PS1010</strain>
    </source>
</reference>
<dbReference type="PROSITE" id="PS01245">
    <property type="entry name" value="RIO1"/>
    <property type="match status" value="1"/>
</dbReference>
<keyword evidence="6 11" id="KW-0418">Kinase</keyword>
<evidence type="ECO:0000313" key="14">
    <source>
        <dbReference type="EMBL" id="CAI5446654.1"/>
    </source>
</evidence>
<sequence length="511" mass="58475">MEGEKGVEKKFAWGKTQNEAEEPIVSFAELMSEELAESLSKEDADEEEKYLKQLEFVLNSTAMDEVLLNTDGMTDEEVAIALQRQFDREDDVARAVQSTDTVHFTPERYHPKTAQESESDEEDLDELREIATDMLYAQLDAENARNSTRLHADGASSSTTTKHDIGVSGRRNADKTLNDRMNLTTGDMISGKINNRVYNSLLAFGKSDAKRQMRMKDKEEKATMDTSVDANTRLTLLKWINQGVIDSIEGIIATGKESAVLHAKQNENNEHYAVKVYKTTLSEFKNRSEYVKDDFRFKNPRGVLKIWAEREFMNLSRMTKHGLPCPCPFKLKKNMLAMSLIGNGGIAAPRLKNVQWEFFTDEERRGIYEQVEKIMCRMYKECLLVHGDLSEFNLLLNLENNQVFVIDVSQAMDLSHPRNLQFLTRDIANILAFFARIETPGLPSSVQLFNLITDLEMKEDDDLNVQVEQFSEENRAVHLRHDKSRPADLELSRYQEDKKANRGISPARDYN</sequence>
<comment type="cofactor">
    <cofactor evidence="11">
        <name>Mg(2+)</name>
        <dbReference type="ChEBI" id="CHEBI:18420"/>
    </cofactor>
</comment>
<dbReference type="CDD" id="cd05145">
    <property type="entry name" value="RIO1_like"/>
    <property type="match status" value="1"/>
</dbReference>
<protein>
    <recommendedName>
        <fullName evidence="11">Serine/threonine-protein kinase RIO3</fullName>
        <ecNumber evidence="11">2.7.11.1</ecNumber>
    </recommendedName>
</protein>
<evidence type="ECO:0000256" key="8">
    <source>
        <dbReference type="ARBA" id="ARBA00022842"/>
    </source>
</evidence>
<feature type="compositionally biased region" description="Polar residues" evidence="12">
    <location>
        <begin position="148"/>
        <end position="160"/>
    </location>
</feature>
<dbReference type="EMBL" id="CANHGI010000003">
    <property type="protein sequence ID" value="CAI5446654.1"/>
    <property type="molecule type" value="Genomic_DNA"/>
</dbReference>
<comment type="caution">
    <text evidence="14">The sequence shown here is derived from an EMBL/GenBank/DDBJ whole genome shotgun (WGS) entry which is preliminary data.</text>
</comment>
<dbReference type="OrthoDB" id="205248at2759"/>
<evidence type="ECO:0000256" key="5">
    <source>
        <dbReference type="ARBA" id="ARBA00022741"/>
    </source>
</evidence>
<proteinExistence type="inferred from homology"/>
<dbReference type="InterPro" id="IPR018935">
    <property type="entry name" value="RIO_kinase_CS"/>
</dbReference>
<gene>
    <name evidence="14" type="ORF">CAMP_LOCUS9291</name>
</gene>